<dbReference type="AlphaFoldDB" id="A0A853IFM0"/>
<keyword evidence="3" id="KW-1185">Reference proteome</keyword>
<comment type="caution">
    <text evidence="2">The sequence shown here is derived from an EMBL/GenBank/DDBJ whole genome shotgun (WGS) entry which is preliminary data.</text>
</comment>
<organism evidence="2 3">
    <name type="scientific">Spartinivicinus marinus</name>
    <dbReference type="NCBI Taxonomy" id="2994442"/>
    <lineage>
        <taxon>Bacteria</taxon>
        <taxon>Pseudomonadati</taxon>
        <taxon>Pseudomonadota</taxon>
        <taxon>Gammaproteobacteria</taxon>
        <taxon>Oceanospirillales</taxon>
        <taxon>Zooshikellaceae</taxon>
        <taxon>Spartinivicinus</taxon>
    </lineage>
</organism>
<evidence type="ECO:0000313" key="2">
    <source>
        <dbReference type="EMBL" id="NYZ67945.1"/>
    </source>
</evidence>
<dbReference type="RefSeq" id="WP_180569966.1">
    <property type="nucleotide sequence ID" value="NZ_JACCKB010000032.1"/>
</dbReference>
<feature type="coiled-coil region" evidence="1">
    <location>
        <begin position="74"/>
        <end position="108"/>
    </location>
</feature>
<evidence type="ECO:0008006" key="4">
    <source>
        <dbReference type="Google" id="ProtNLM"/>
    </source>
</evidence>
<feature type="coiled-coil region" evidence="1">
    <location>
        <begin position="138"/>
        <end position="201"/>
    </location>
</feature>
<evidence type="ECO:0000313" key="3">
    <source>
        <dbReference type="Proteomes" id="UP000569732"/>
    </source>
</evidence>
<reference evidence="2 3" key="1">
    <citation type="submission" date="2020-07" db="EMBL/GenBank/DDBJ databases">
        <title>Endozoicomonas sp. nov., isolated from sediment.</title>
        <authorList>
            <person name="Gu T."/>
        </authorList>
    </citation>
    <scope>NUCLEOTIDE SEQUENCE [LARGE SCALE GENOMIC DNA]</scope>
    <source>
        <strain evidence="2 3">SM1973</strain>
    </source>
</reference>
<name>A0A853IFM0_9GAMM</name>
<proteinExistence type="predicted"/>
<keyword evidence="1" id="KW-0175">Coiled coil</keyword>
<dbReference type="EMBL" id="JACCKB010000032">
    <property type="protein sequence ID" value="NYZ67945.1"/>
    <property type="molecule type" value="Genomic_DNA"/>
</dbReference>
<sequence>MEVSLQFSRWCLAISLVCQLLVSSVEAESRRFYKYKNEQGQTVINSSIPPKYAKKGYTVIDTRGRVLQVVAPELTQEQILEKKQRELLEQAKREQEEQQKQADQTLLRLYSSAEDVERAMERQLNEISGRIGVIQGNIERLQKQKADKQARAANIERAGRTVPKQLLDSIKEQEQEIAGLLKQVEDKRKEQEQAKTKFAQDAYRLKVLLGLEQANGSKADNGVKVAKQDLLGNWKSTQTAEDKHEWVLNPKGTFTWMRKMLTGERVVLDGKWKLRNQNQLVFNVKLEQKTDKSGTTTTSKQSKTLYIGLTSYKNNKITVQYSNQQVILQKQ</sequence>
<protein>
    <recommendedName>
        <fullName evidence="4">DUF4124 domain-containing protein</fullName>
    </recommendedName>
</protein>
<dbReference type="Proteomes" id="UP000569732">
    <property type="component" value="Unassembled WGS sequence"/>
</dbReference>
<accession>A0A853IFM0</accession>
<gene>
    <name evidence="2" type="ORF">H0A36_18170</name>
</gene>
<evidence type="ECO:0000256" key="1">
    <source>
        <dbReference type="SAM" id="Coils"/>
    </source>
</evidence>